<protein>
    <submittedName>
        <fullName evidence="2">Uncharacterized protein</fullName>
    </submittedName>
</protein>
<gene>
    <name evidence="2" type="ORF">B4098_1934</name>
</gene>
<dbReference type="AlphaFoldDB" id="A0A150JVR7"/>
<dbReference type="Proteomes" id="UP000075288">
    <property type="component" value="Unassembled WGS sequence"/>
</dbReference>
<evidence type="ECO:0000313" key="2">
    <source>
        <dbReference type="EMBL" id="KYC61379.1"/>
    </source>
</evidence>
<comment type="caution">
    <text evidence="2">The sequence shown here is derived from an EMBL/GenBank/DDBJ whole genome shotgun (WGS) entry which is preliminary data.</text>
</comment>
<evidence type="ECO:0000313" key="3">
    <source>
        <dbReference type="Proteomes" id="UP000075288"/>
    </source>
</evidence>
<proteinExistence type="predicted"/>
<feature type="compositionally biased region" description="Basic residues" evidence="1">
    <location>
        <begin position="36"/>
        <end position="50"/>
    </location>
</feature>
<reference evidence="2 3" key="1">
    <citation type="submission" date="2016-01" db="EMBL/GenBank/DDBJ databases">
        <title>Genome Sequences of Twelve Sporeforming Bacillus Species Isolated from Foods.</title>
        <authorList>
            <person name="Berendsen E.M."/>
            <person name="Wells-Bennik M.H."/>
            <person name="Krawcyk A.O."/>
            <person name="De Jong A."/>
            <person name="Holsappel S."/>
            <person name="Eijlander R.T."/>
            <person name="Kuipers O.P."/>
        </authorList>
    </citation>
    <scope>NUCLEOTIDE SEQUENCE [LARGE SCALE GENOMIC DNA]</scope>
    <source>
        <strain evidence="2 3">B4098</strain>
    </source>
</reference>
<organism evidence="2 3">
    <name type="scientific">Heyndrickxia coagulans</name>
    <name type="common">Weizmannia coagulans</name>
    <dbReference type="NCBI Taxonomy" id="1398"/>
    <lineage>
        <taxon>Bacteria</taxon>
        <taxon>Bacillati</taxon>
        <taxon>Bacillota</taxon>
        <taxon>Bacilli</taxon>
        <taxon>Bacillales</taxon>
        <taxon>Bacillaceae</taxon>
        <taxon>Heyndrickxia</taxon>
    </lineage>
</organism>
<accession>A0A150JVR7</accession>
<evidence type="ECO:0000256" key="1">
    <source>
        <dbReference type="SAM" id="MobiDB-lite"/>
    </source>
</evidence>
<name>A0A150JVR7_HEYCO</name>
<feature type="region of interest" description="Disordered" evidence="1">
    <location>
        <begin position="1"/>
        <end position="65"/>
    </location>
</feature>
<sequence length="65" mass="6982">MDSNENGFRPGKAKGNASAGILGDEFCPPHNGRGSCHARKRWSSGHKRASERRQNIFGDNGSGVL</sequence>
<dbReference type="EMBL" id="LQYG01000069">
    <property type="protein sequence ID" value="KYC61379.1"/>
    <property type="molecule type" value="Genomic_DNA"/>
</dbReference>